<name>A0A0L6VR16_9BASI</name>
<organism evidence="1 2">
    <name type="scientific">Puccinia sorghi</name>
    <dbReference type="NCBI Taxonomy" id="27349"/>
    <lineage>
        <taxon>Eukaryota</taxon>
        <taxon>Fungi</taxon>
        <taxon>Dikarya</taxon>
        <taxon>Basidiomycota</taxon>
        <taxon>Pucciniomycotina</taxon>
        <taxon>Pucciniomycetes</taxon>
        <taxon>Pucciniales</taxon>
        <taxon>Pucciniaceae</taxon>
        <taxon>Puccinia</taxon>
    </lineage>
</organism>
<dbReference type="VEuPathDB" id="FungiDB:VP01_117g6"/>
<gene>
    <name evidence="1" type="ORF">VP01_117g6</name>
</gene>
<comment type="caution">
    <text evidence="1">The sequence shown here is derived from an EMBL/GenBank/DDBJ whole genome shotgun (WGS) entry which is preliminary data.</text>
</comment>
<protein>
    <submittedName>
        <fullName evidence="1">Uncharacterized protein</fullName>
    </submittedName>
</protein>
<reference evidence="1 2" key="1">
    <citation type="submission" date="2015-08" db="EMBL/GenBank/DDBJ databases">
        <title>Next Generation Sequencing and Analysis of the Genome of Puccinia sorghi L Schw, the Causal Agent of Maize Common Rust.</title>
        <authorList>
            <person name="Rochi L."/>
            <person name="Burguener G."/>
            <person name="Darino M."/>
            <person name="Turjanski A."/>
            <person name="Kreff E."/>
            <person name="Dieguez M.J."/>
            <person name="Sacco F."/>
        </authorList>
    </citation>
    <scope>NUCLEOTIDE SEQUENCE [LARGE SCALE GENOMIC DNA]</scope>
    <source>
        <strain evidence="1 2">RO10H11247</strain>
    </source>
</reference>
<keyword evidence="2" id="KW-1185">Reference proteome</keyword>
<proteinExistence type="predicted"/>
<dbReference type="AlphaFoldDB" id="A0A0L6VR16"/>
<evidence type="ECO:0000313" key="1">
    <source>
        <dbReference type="EMBL" id="KNZ63163.1"/>
    </source>
</evidence>
<accession>A0A0L6VR16</accession>
<evidence type="ECO:0000313" key="2">
    <source>
        <dbReference type="Proteomes" id="UP000037035"/>
    </source>
</evidence>
<sequence length="202" mass="23906">MCLFPFYFIIDAILCDEFFKFQDQITRQSLKPKCKLLMQIKHLKNELKVSDFKILPITRPKVKAMCTHCLAKYKGAHLYLRRQCVHVAFVFSLVNLIQITDHITIAFIISNYCQTIKDLKKKEAAGLRNTRKRNLNVRPLWFTQHSNFNKKEAQLKNSQDYIEELEKETPKDDKNNIFLNSTPAAKDQKSLSIWWKLFCLYL</sequence>
<dbReference type="Proteomes" id="UP000037035">
    <property type="component" value="Unassembled WGS sequence"/>
</dbReference>
<dbReference type="EMBL" id="LAVV01001999">
    <property type="protein sequence ID" value="KNZ63163.1"/>
    <property type="molecule type" value="Genomic_DNA"/>
</dbReference>